<evidence type="ECO:0000256" key="1">
    <source>
        <dbReference type="SAM" id="MobiDB-lite"/>
    </source>
</evidence>
<accession>A0A9K3HQW4</accession>
<dbReference type="Gene3D" id="1.25.40.20">
    <property type="entry name" value="Ankyrin repeat-containing domain"/>
    <property type="match status" value="1"/>
</dbReference>
<dbReference type="PANTHER" id="PTHR24121:SF21">
    <property type="entry name" value="ANKYRIN REPEAT FAMILY PROTEIN"/>
    <property type="match status" value="1"/>
</dbReference>
<dbReference type="PANTHER" id="PTHR24121">
    <property type="entry name" value="NO MECHANORECEPTOR POTENTIAL C, ISOFORM D-RELATED"/>
    <property type="match status" value="1"/>
</dbReference>
<feature type="region of interest" description="Disordered" evidence="1">
    <location>
        <begin position="274"/>
        <end position="296"/>
    </location>
</feature>
<reference evidence="2" key="1">
    <citation type="journal article" date="2017" name="Nature">
        <title>The sunflower genome provides insights into oil metabolism, flowering and Asterid evolution.</title>
        <authorList>
            <person name="Badouin H."/>
            <person name="Gouzy J."/>
            <person name="Grassa C.J."/>
            <person name="Murat F."/>
            <person name="Staton S.E."/>
            <person name="Cottret L."/>
            <person name="Lelandais-Briere C."/>
            <person name="Owens G.L."/>
            <person name="Carrere S."/>
            <person name="Mayjonade B."/>
            <person name="Legrand L."/>
            <person name="Gill N."/>
            <person name="Kane N.C."/>
            <person name="Bowers J.E."/>
            <person name="Hubner S."/>
            <person name="Bellec A."/>
            <person name="Berard A."/>
            <person name="Berges H."/>
            <person name="Blanchet N."/>
            <person name="Boniface M.C."/>
            <person name="Brunel D."/>
            <person name="Catrice O."/>
            <person name="Chaidir N."/>
            <person name="Claudel C."/>
            <person name="Donnadieu C."/>
            <person name="Faraut T."/>
            <person name="Fievet G."/>
            <person name="Helmstetter N."/>
            <person name="King M."/>
            <person name="Knapp S.J."/>
            <person name="Lai Z."/>
            <person name="Le Paslier M.C."/>
            <person name="Lippi Y."/>
            <person name="Lorenzon L."/>
            <person name="Mandel J.R."/>
            <person name="Marage G."/>
            <person name="Marchand G."/>
            <person name="Marquand E."/>
            <person name="Bret-Mestries E."/>
            <person name="Morien E."/>
            <person name="Nambeesan S."/>
            <person name="Nguyen T."/>
            <person name="Pegot-Espagnet P."/>
            <person name="Pouilly N."/>
            <person name="Raftis F."/>
            <person name="Sallet E."/>
            <person name="Schiex T."/>
            <person name="Thomas J."/>
            <person name="Vandecasteele C."/>
            <person name="Vares D."/>
            <person name="Vear F."/>
            <person name="Vautrin S."/>
            <person name="Crespi M."/>
            <person name="Mangin B."/>
            <person name="Burke J.M."/>
            <person name="Salse J."/>
            <person name="Munos S."/>
            <person name="Vincourt P."/>
            <person name="Rieseberg L.H."/>
            <person name="Langlade N.B."/>
        </authorList>
    </citation>
    <scope>NUCLEOTIDE SEQUENCE</scope>
    <source>
        <tissue evidence="2">Leaves</tissue>
    </source>
</reference>
<dbReference type="Pfam" id="PF12796">
    <property type="entry name" value="Ank_2"/>
    <property type="match status" value="1"/>
</dbReference>
<evidence type="ECO:0000313" key="3">
    <source>
        <dbReference type="Proteomes" id="UP000215914"/>
    </source>
</evidence>
<reference evidence="2" key="2">
    <citation type="submission" date="2020-06" db="EMBL/GenBank/DDBJ databases">
        <title>Helianthus annuus Genome sequencing and assembly Release 2.</title>
        <authorList>
            <person name="Gouzy J."/>
            <person name="Langlade N."/>
            <person name="Munos S."/>
        </authorList>
    </citation>
    <scope>NUCLEOTIDE SEQUENCE</scope>
    <source>
        <tissue evidence="2">Leaves</tissue>
    </source>
</reference>
<dbReference type="InterPro" id="IPR036770">
    <property type="entry name" value="Ankyrin_rpt-contain_sf"/>
</dbReference>
<gene>
    <name evidence="2" type="ORF">HanXRQr2_Chr11g0499681</name>
</gene>
<dbReference type="InterPro" id="IPR002110">
    <property type="entry name" value="Ankyrin_rpt"/>
</dbReference>
<sequence length="478" mass="53664">MTNQTGEQLPTIDERKPLSQQQQQHINIQGAHSGTSPPEKPACPDLINGPRDDFLKIGVPLYEASIKCDWKAAKAIFDKYKEMNLERYSITENGETALHVAASAKNPKDVEKFVKNLVGMMQDEDLELQNDNHNTALYLAAVAGNIEAVKIMVERNRALLSIAGANGTMMPLYAAVLFRNEDVVKYMYNNSNNLGDKGWTPLNRGWLLEKCVEMDMFDVALRIVNTYPALRTGSVLGLLARKPEAFPETKFKIIPATINWCKHLYSKILISHDQSSQNKDDGSRTGPIEASEPFPETKPNFIKRTIKSVSLCIGLKGGYLEKEDYALELLRIIWGDIAKKSKKDIDDALRGPPDTNQANKPQTKLQSLISERIVNMHIDIHNIIKQMPATEKDHQVLQLQKRVSEHIAKMHVETNGPVDRIPSASLVLIGVHSVCWRFNQDLLKIFVHLCFACIADHVNLHISGCVVSFIVVLCWLIN</sequence>
<name>A0A9K3HQW4_HELAN</name>
<dbReference type="SUPFAM" id="SSF48403">
    <property type="entry name" value="Ankyrin repeat"/>
    <property type="match status" value="1"/>
</dbReference>
<dbReference type="EMBL" id="MNCJ02000326">
    <property type="protein sequence ID" value="KAF5782744.1"/>
    <property type="molecule type" value="Genomic_DNA"/>
</dbReference>
<dbReference type="AlphaFoldDB" id="A0A9K3HQW4"/>
<dbReference type="SMART" id="SM00248">
    <property type="entry name" value="ANK"/>
    <property type="match status" value="3"/>
</dbReference>
<dbReference type="Gramene" id="mRNA:HanXRQr2_Chr11g0499681">
    <property type="protein sequence ID" value="mRNA:HanXRQr2_Chr11g0499681"/>
    <property type="gene ID" value="HanXRQr2_Chr11g0499681"/>
</dbReference>
<feature type="region of interest" description="Disordered" evidence="1">
    <location>
        <begin position="1"/>
        <end position="47"/>
    </location>
</feature>
<comment type="caution">
    <text evidence="2">The sequence shown here is derived from an EMBL/GenBank/DDBJ whole genome shotgun (WGS) entry which is preliminary data.</text>
</comment>
<feature type="compositionally biased region" description="Polar residues" evidence="1">
    <location>
        <begin position="25"/>
        <end position="36"/>
    </location>
</feature>
<evidence type="ECO:0000313" key="2">
    <source>
        <dbReference type="EMBL" id="KAF5782744.1"/>
    </source>
</evidence>
<protein>
    <submittedName>
        <fullName evidence="2">Ankyrin repeat-containing domain-containing protein</fullName>
    </submittedName>
</protein>
<proteinExistence type="predicted"/>
<keyword evidence="3" id="KW-1185">Reference proteome</keyword>
<dbReference type="Proteomes" id="UP000215914">
    <property type="component" value="Unassembled WGS sequence"/>
</dbReference>
<organism evidence="2 3">
    <name type="scientific">Helianthus annuus</name>
    <name type="common">Common sunflower</name>
    <dbReference type="NCBI Taxonomy" id="4232"/>
    <lineage>
        <taxon>Eukaryota</taxon>
        <taxon>Viridiplantae</taxon>
        <taxon>Streptophyta</taxon>
        <taxon>Embryophyta</taxon>
        <taxon>Tracheophyta</taxon>
        <taxon>Spermatophyta</taxon>
        <taxon>Magnoliopsida</taxon>
        <taxon>eudicotyledons</taxon>
        <taxon>Gunneridae</taxon>
        <taxon>Pentapetalae</taxon>
        <taxon>asterids</taxon>
        <taxon>campanulids</taxon>
        <taxon>Asterales</taxon>
        <taxon>Asteraceae</taxon>
        <taxon>Asteroideae</taxon>
        <taxon>Heliantheae alliance</taxon>
        <taxon>Heliantheae</taxon>
        <taxon>Helianthus</taxon>
    </lineage>
</organism>